<dbReference type="SUPFAM" id="SSF54695">
    <property type="entry name" value="POZ domain"/>
    <property type="match status" value="1"/>
</dbReference>
<reference evidence="3" key="1">
    <citation type="journal article" date="2017" name="Nat. Microbiol.">
        <title>Global analysis of biosynthetic gene clusters reveals vast potential of secondary metabolite production in Penicillium species.</title>
        <authorList>
            <person name="Nielsen J.C."/>
            <person name="Grijseels S."/>
            <person name="Prigent S."/>
            <person name="Ji B."/>
            <person name="Dainat J."/>
            <person name="Nielsen K.F."/>
            <person name="Frisvad J.C."/>
            <person name="Workman M."/>
            <person name="Nielsen J."/>
        </authorList>
    </citation>
    <scope>NUCLEOTIDE SEQUENCE [LARGE SCALE GENOMIC DNA]</scope>
    <source>
        <strain evidence="3">IBT 13039</strain>
    </source>
</reference>
<dbReference type="EMBL" id="MOOB01000107">
    <property type="protein sequence ID" value="OQE71308.1"/>
    <property type="molecule type" value="Genomic_DNA"/>
</dbReference>
<organism evidence="2 3">
    <name type="scientific">Penicillium nalgiovense</name>
    <dbReference type="NCBI Taxonomy" id="60175"/>
    <lineage>
        <taxon>Eukaryota</taxon>
        <taxon>Fungi</taxon>
        <taxon>Dikarya</taxon>
        <taxon>Ascomycota</taxon>
        <taxon>Pezizomycotina</taxon>
        <taxon>Eurotiomycetes</taxon>
        <taxon>Eurotiomycetidae</taxon>
        <taxon>Eurotiales</taxon>
        <taxon>Aspergillaceae</taxon>
        <taxon>Penicillium</taxon>
    </lineage>
</organism>
<keyword evidence="3" id="KW-1185">Reference proteome</keyword>
<dbReference type="PANTHER" id="PTHR47843:SF5">
    <property type="entry name" value="BTB_POZ DOMAIN PROTEIN"/>
    <property type="match status" value="1"/>
</dbReference>
<accession>A0A1V6X8A4</accession>
<dbReference type="Gene3D" id="3.30.710.10">
    <property type="entry name" value="Potassium Channel Kv1.1, Chain A"/>
    <property type="match status" value="1"/>
</dbReference>
<dbReference type="STRING" id="60175.A0A1V6X8A4"/>
<feature type="domain" description="BTB" evidence="1">
    <location>
        <begin position="47"/>
        <end position="113"/>
    </location>
</feature>
<dbReference type="CDD" id="cd18186">
    <property type="entry name" value="BTB_POZ_ZBTB_KLHL-like"/>
    <property type="match status" value="1"/>
</dbReference>
<sequence length="302" mass="33874">MPKKKCCAVKIVEKPSWIPDPPDLSREGVIQNNLPGKELLHALARYHDMSIACGDAVYAVHKCIVCTRSEFFAKACNSGFKESSTSTVVLQEEPLLVERMIDYLYSLDYRVKDCHSESGHDILEETSTVNDADSPTVFAAKPISHNAESGADEDSLGRPVEPVEDSIAEIDPLSFHILMYSLADRMFIAGLKALSKAKVERELLRRLDANTFQSAIVEIYNSTPASDRGLRDLAVQITLNHLTELRTSKERADFAFPNSLARSVPQFASDLLVAMMDNIVFDWTQHGVCRRNWAHERDPWSY</sequence>
<dbReference type="AlphaFoldDB" id="A0A1V6X8A4"/>
<protein>
    <recommendedName>
        <fullName evidence="1">BTB domain-containing protein</fullName>
    </recommendedName>
</protein>
<dbReference type="Proteomes" id="UP000191691">
    <property type="component" value="Unassembled WGS sequence"/>
</dbReference>
<gene>
    <name evidence="2" type="ORF">PENNAL_c0107G00057</name>
</gene>
<dbReference type="InterPro" id="IPR000210">
    <property type="entry name" value="BTB/POZ_dom"/>
</dbReference>
<evidence type="ECO:0000313" key="2">
    <source>
        <dbReference type="EMBL" id="OQE71308.1"/>
    </source>
</evidence>
<dbReference type="PROSITE" id="PS50097">
    <property type="entry name" value="BTB"/>
    <property type="match status" value="1"/>
</dbReference>
<dbReference type="OMA" id="VEITLYH"/>
<evidence type="ECO:0000259" key="1">
    <source>
        <dbReference type="PROSITE" id="PS50097"/>
    </source>
</evidence>
<evidence type="ECO:0000313" key="3">
    <source>
        <dbReference type="Proteomes" id="UP000191691"/>
    </source>
</evidence>
<dbReference type="PANTHER" id="PTHR47843">
    <property type="entry name" value="BTB DOMAIN-CONTAINING PROTEIN-RELATED"/>
    <property type="match status" value="1"/>
</dbReference>
<proteinExistence type="predicted"/>
<dbReference type="InterPro" id="IPR011333">
    <property type="entry name" value="SKP1/BTB/POZ_sf"/>
</dbReference>
<name>A0A1V6X8A4_PENNA</name>
<dbReference type="Pfam" id="PF00651">
    <property type="entry name" value="BTB"/>
    <property type="match status" value="1"/>
</dbReference>
<comment type="caution">
    <text evidence="2">The sequence shown here is derived from an EMBL/GenBank/DDBJ whole genome shotgun (WGS) entry which is preliminary data.</text>
</comment>